<protein>
    <submittedName>
        <fullName evidence="2">Uncharacterized protein</fullName>
    </submittedName>
</protein>
<sequence length="95" mass="9884">MAALSTAALTNDSSTLPDSGELRAMATTAEAQHKRDAEEVRLRTLVGHFDGIEGLRTGFTAVSDACTGPSDRSFAEEAAVHLISARRSAAVGPGR</sequence>
<organism evidence="2 3">
    <name type="scientific">Streptomyces virginiae</name>
    <name type="common">Streptomyces cinnamonensis</name>
    <dbReference type="NCBI Taxonomy" id="1961"/>
    <lineage>
        <taxon>Bacteria</taxon>
        <taxon>Bacillati</taxon>
        <taxon>Actinomycetota</taxon>
        <taxon>Actinomycetes</taxon>
        <taxon>Kitasatosporales</taxon>
        <taxon>Streptomycetaceae</taxon>
        <taxon>Streptomyces</taxon>
    </lineage>
</organism>
<evidence type="ECO:0000256" key="1">
    <source>
        <dbReference type="SAM" id="MobiDB-lite"/>
    </source>
</evidence>
<proteinExistence type="predicted"/>
<dbReference type="RefSeq" id="WP_328965345.1">
    <property type="nucleotide sequence ID" value="NZ_CP108090.1"/>
</dbReference>
<evidence type="ECO:0000313" key="3">
    <source>
        <dbReference type="Proteomes" id="UP001432039"/>
    </source>
</evidence>
<reference evidence="2" key="1">
    <citation type="submission" date="2022-10" db="EMBL/GenBank/DDBJ databases">
        <title>The complete genomes of actinobacterial strains from the NBC collection.</title>
        <authorList>
            <person name="Joergensen T.S."/>
            <person name="Alvarez Arevalo M."/>
            <person name="Sterndorff E.B."/>
            <person name="Faurdal D."/>
            <person name="Vuksanovic O."/>
            <person name="Mourched A.-S."/>
            <person name="Charusanti P."/>
            <person name="Shaw S."/>
            <person name="Blin K."/>
            <person name="Weber T."/>
        </authorList>
    </citation>
    <scope>NUCLEOTIDE SEQUENCE</scope>
    <source>
        <strain evidence="2">NBC_00248</strain>
    </source>
</reference>
<accession>A0ABZ1TNY4</accession>
<feature type="region of interest" description="Disordered" evidence="1">
    <location>
        <begin position="1"/>
        <end position="21"/>
    </location>
</feature>
<gene>
    <name evidence="2" type="ORF">OG517_40115</name>
</gene>
<dbReference type="Proteomes" id="UP001432039">
    <property type="component" value="Chromosome"/>
</dbReference>
<keyword evidence="3" id="KW-1185">Reference proteome</keyword>
<name>A0ABZ1TNY4_STRVG</name>
<dbReference type="EMBL" id="CP108090">
    <property type="protein sequence ID" value="WUQ17116.1"/>
    <property type="molecule type" value="Genomic_DNA"/>
</dbReference>
<evidence type="ECO:0000313" key="2">
    <source>
        <dbReference type="EMBL" id="WUQ17116.1"/>
    </source>
</evidence>
<feature type="compositionally biased region" description="Polar residues" evidence="1">
    <location>
        <begin position="7"/>
        <end position="17"/>
    </location>
</feature>